<dbReference type="Proteomes" id="UP001158576">
    <property type="component" value="Chromosome XSR"/>
</dbReference>
<evidence type="ECO:0000256" key="2">
    <source>
        <dbReference type="SAM" id="MobiDB-lite"/>
    </source>
</evidence>
<organism evidence="3 4">
    <name type="scientific">Oikopleura dioica</name>
    <name type="common">Tunicate</name>
    <dbReference type="NCBI Taxonomy" id="34765"/>
    <lineage>
        <taxon>Eukaryota</taxon>
        <taxon>Metazoa</taxon>
        <taxon>Chordata</taxon>
        <taxon>Tunicata</taxon>
        <taxon>Appendicularia</taxon>
        <taxon>Copelata</taxon>
        <taxon>Oikopleuridae</taxon>
        <taxon>Oikopleura</taxon>
    </lineage>
</organism>
<keyword evidence="1" id="KW-0175">Coiled coil</keyword>
<feature type="compositionally biased region" description="Low complexity" evidence="2">
    <location>
        <begin position="361"/>
        <end position="375"/>
    </location>
</feature>
<gene>
    <name evidence="3" type="ORF">OKIOD_LOCUS4971</name>
</gene>
<keyword evidence="4" id="KW-1185">Reference proteome</keyword>
<feature type="region of interest" description="Disordered" evidence="2">
    <location>
        <begin position="354"/>
        <end position="381"/>
    </location>
</feature>
<evidence type="ECO:0000256" key="1">
    <source>
        <dbReference type="SAM" id="Coils"/>
    </source>
</evidence>
<reference evidence="3 4" key="1">
    <citation type="submission" date="2021-04" db="EMBL/GenBank/DDBJ databases">
        <authorList>
            <person name="Bliznina A."/>
        </authorList>
    </citation>
    <scope>NUCLEOTIDE SEQUENCE [LARGE SCALE GENOMIC DNA]</scope>
</reference>
<accession>A0ABN7S6S9</accession>
<evidence type="ECO:0000313" key="3">
    <source>
        <dbReference type="EMBL" id="CAG5094277.1"/>
    </source>
</evidence>
<feature type="coiled-coil region" evidence="1">
    <location>
        <begin position="487"/>
        <end position="528"/>
    </location>
</feature>
<name>A0ABN7S6S9_OIKDI</name>
<proteinExistence type="predicted"/>
<evidence type="ECO:0000313" key="4">
    <source>
        <dbReference type="Proteomes" id="UP001158576"/>
    </source>
</evidence>
<protein>
    <submittedName>
        <fullName evidence="3">Oidioi.mRNA.OKI2018_I69.XSR.g13413.t1.cds</fullName>
    </submittedName>
</protein>
<sequence length="553" mass="63599">MDSSSNGSEFSGEETESYSGPSIIEVFSIKGYTMETLVEAVIDGPLGEGWGEDDFLLLADIITDEKVFYAEDYGPDVVIDIIKRFLRERPDETEFEAVWLSRFIKQLICGIEKYAESQSDDEYVKTQHLLARVFDLWYFDRSAEIRRGLFRAMWALFDDFFIKKELKLPSKHLEFIKLTMLIKLTWGYPIRYSDEYSPEKSMAKKIVDLILGQEQPAPVQVAGFELFQILYDGAKNREEIFENFEEFAKLLEKESSLVELCRRFQTISAFDQVEKVMYGKTEYQKAYLSFQRKFALMMVMVEDFEAQFFPIFKHQTESATIKISEKYVVVHLEMEYDEHVTIFFNRNSSFHGKNIEDEGESSSFEATAASPAPASAKKELKFSDLERRDSELAPLSRGLEDCQLKLKRTRATEENSSSKVSGEMRGSRGSTPDLPVESSSSPADLNLAPPPKMSKPAKTRPSSNLLPDVMAKLREKFASISQLMPRVEESIEEIQAVKKQFDEHLEAREDLRRNVEKVMKDSEELAEEGERMNALAVMLKEYAEKLIADMNRK</sequence>
<feature type="region of interest" description="Disordered" evidence="2">
    <location>
        <begin position="406"/>
        <end position="464"/>
    </location>
</feature>
<dbReference type="EMBL" id="OU015569">
    <property type="protein sequence ID" value="CAG5094277.1"/>
    <property type="molecule type" value="Genomic_DNA"/>
</dbReference>